<dbReference type="AlphaFoldDB" id="A0A4Y7KV32"/>
<evidence type="ECO:0000313" key="1">
    <source>
        <dbReference type="EMBL" id="RZC75789.1"/>
    </source>
</evidence>
<evidence type="ECO:0000313" key="2">
    <source>
        <dbReference type="Proteomes" id="UP000316621"/>
    </source>
</evidence>
<name>A0A4Y7KV32_PAPSO</name>
<keyword evidence="2" id="KW-1185">Reference proteome</keyword>
<proteinExistence type="predicted"/>
<dbReference type="Gramene" id="RZC75789">
    <property type="protein sequence ID" value="RZC75789"/>
    <property type="gene ID" value="C5167_000047"/>
</dbReference>
<protein>
    <submittedName>
        <fullName evidence="1">Uncharacterized protein</fullName>
    </submittedName>
</protein>
<dbReference type="Proteomes" id="UP000316621">
    <property type="component" value="Chromosome 9"/>
</dbReference>
<organism evidence="1 2">
    <name type="scientific">Papaver somniferum</name>
    <name type="common">Opium poppy</name>
    <dbReference type="NCBI Taxonomy" id="3469"/>
    <lineage>
        <taxon>Eukaryota</taxon>
        <taxon>Viridiplantae</taxon>
        <taxon>Streptophyta</taxon>
        <taxon>Embryophyta</taxon>
        <taxon>Tracheophyta</taxon>
        <taxon>Spermatophyta</taxon>
        <taxon>Magnoliopsida</taxon>
        <taxon>Ranunculales</taxon>
        <taxon>Papaveraceae</taxon>
        <taxon>Papaveroideae</taxon>
        <taxon>Papaver</taxon>
    </lineage>
</organism>
<reference evidence="1 2" key="1">
    <citation type="journal article" date="2018" name="Science">
        <title>The opium poppy genome and morphinan production.</title>
        <authorList>
            <person name="Guo L."/>
            <person name="Winzer T."/>
            <person name="Yang X."/>
            <person name="Li Y."/>
            <person name="Ning Z."/>
            <person name="He Z."/>
            <person name="Teodor R."/>
            <person name="Lu Y."/>
            <person name="Bowser T.A."/>
            <person name="Graham I.A."/>
            <person name="Ye K."/>
        </authorList>
    </citation>
    <scope>NUCLEOTIDE SEQUENCE [LARGE SCALE GENOMIC DNA]</scope>
    <source>
        <strain evidence="2">cv. HN1</strain>
        <tissue evidence="1">Leaves</tissue>
    </source>
</reference>
<sequence>MKMEFFRMAKACEPGHWLRPEN</sequence>
<accession>A0A4Y7KV32</accession>
<gene>
    <name evidence="1" type="ORF">C5167_000047</name>
</gene>
<dbReference type="EMBL" id="CM010723">
    <property type="protein sequence ID" value="RZC75789.1"/>
    <property type="molecule type" value="Genomic_DNA"/>
</dbReference>